<evidence type="ECO:0000256" key="3">
    <source>
        <dbReference type="ARBA" id="ARBA00023125"/>
    </source>
</evidence>
<dbReference type="PROSITE" id="PS50931">
    <property type="entry name" value="HTH_LYSR"/>
    <property type="match status" value="1"/>
</dbReference>
<dbReference type="RefSeq" id="WP_072631399.1">
    <property type="nucleotide sequence ID" value="NZ_MLCB01000161.1"/>
</dbReference>
<evidence type="ECO:0000256" key="2">
    <source>
        <dbReference type="ARBA" id="ARBA00023015"/>
    </source>
</evidence>
<dbReference type="SUPFAM" id="SSF53850">
    <property type="entry name" value="Periplasmic binding protein-like II"/>
    <property type="match status" value="1"/>
</dbReference>
<evidence type="ECO:0000256" key="4">
    <source>
        <dbReference type="ARBA" id="ARBA00023163"/>
    </source>
</evidence>
<dbReference type="PANTHER" id="PTHR30537:SF74">
    <property type="entry name" value="HTH-TYPE TRANSCRIPTIONAL REGULATOR TRPI"/>
    <property type="match status" value="1"/>
</dbReference>
<dbReference type="Pfam" id="PF00126">
    <property type="entry name" value="HTH_1"/>
    <property type="match status" value="1"/>
</dbReference>
<dbReference type="InterPro" id="IPR005119">
    <property type="entry name" value="LysR_subst-bd"/>
</dbReference>
<evidence type="ECO:0000259" key="5">
    <source>
        <dbReference type="PROSITE" id="PS50931"/>
    </source>
</evidence>
<reference evidence="6 7" key="1">
    <citation type="submission" date="2016-10" db="EMBL/GenBank/DDBJ databases">
        <title>Genome sequence of Planktotalea frisia SH6-1.</title>
        <authorList>
            <person name="Poehlein A."/>
            <person name="Bakenhus I."/>
            <person name="Voget S."/>
            <person name="Brinkhoff T."/>
            <person name="Simon M."/>
        </authorList>
    </citation>
    <scope>NUCLEOTIDE SEQUENCE [LARGE SCALE GENOMIC DNA]</scope>
    <source>
        <strain evidence="6 7">SH6-1</strain>
    </source>
</reference>
<evidence type="ECO:0000256" key="1">
    <source>
        <dbReference type="ARBA" id="ARBA00009437"/>
    </source>
</evidence>
<dbReference type="Pfam" id="PF03466">
    <property type="entry name" value="LysR_substrate"/>
    <property type="match status" value="1"/>
</dbReference>
<keyword evidence="2" id="KW-0805">Transcription regulation</keyword>
<evidence type="ECO:0000313" key="7">
    <source>
        <dbReference type="Proteomes" id="UP000184514"/>
    </source>
</evidence>
<name>A0A1L9NUH6_9RHOB</name>
<dbReference type="Gene3D" id="3.40.190.10">
    <property type="entry name" value="Periplasmic binding protein-like II"/>
    <property type="match status" value="2"/>
</dbReference>
<keyword evidence="3" id="KW-0238">DNA-binding</keyword>
<dbReference type="SUPFAM" id="SSF46785">
    <property type="entry name" value="Winged helix' DNA-binding domain"/>
    <property type="match status" value="1"/>
</dbReference>
<dbReference type="InterPro" id="IPR036388">
    <property type="entry name" value="WH-like_DNA-bd_sf"/>
</dbReference>
<sequence length="296" mass="33126">MQRTPRKLPLTALRTFEVAARRLSFKDAAEELCVSATTVSNQIRELERDWRCKLFIRKTRAVVLTDEGRSLSRVLTKAFDEIRAEVEAYGQSTRKTVTLAVGPIFGTRWLVPRLAQFHSDLPNIELILHDSPRITDAVMMGTHLAVDWGEGSWSGLQNYHLMDITYAPVLSRALMAARGGLESPKHLARYSIIHQRDRSEWAAWLTLAGCAGLTLKEEITITDSNTVMHAALEGQGVSLGIFPFVEQELKAGKLVKPFDIELKPTRSFYLLAKPSSERTPEVASVIRWLLDQAGAS</sequence>
<keyword evidence="7" id="KW-1185">Reference proteome</keyword>
<feature type="domain" description="HTH lysR-type" evidence="5">
    <location>
        <begin position="8"/>
        <end position="65"/>
    </location>
</feature>
<dbReference type="InterPro" id="IPR058163">
    <property type="entry name" value="LysR-type_TF_proteobact-type"/>
</dbReference>
<dbReference type="Gene3D" id="1.10.10.10">
    <property type="entry name" value="Winged helix-like DNA-binding domain superfamily/Winged helix DNA-binding domain"/>
    <property type="match status" value="1"/>
</dbReference>
<comment type="caution">
    <text evidence="6">The sequence shown here is derived from an EMBL/GenBank/DDBJ whole genome shotgun (WGS) entry which is preliminary data.</text>
</comment>
<dbReference type="EMBL" id="MLCB01000161">
    <property type="protein sequence ID" value="OJI92927.1"/>
    <property type="molecule type" value="Genomic_DNA"/>
</dbReference>
<proteinExistence type="inferred from homology"/>
<protein>
    <submittedName>
        <fullName evidence="6">Glycine cleavage system transcriptional activator</fullName>
    </submittedName>
</protein>
<dbReference type="AlphaFoldDB" id="A0A1L9NUH6"/>
<dbReference type="GO" id="GO:0003700">
    <property type="term" value="F:DNA-binding transcription factor activity"/>
    <property type="evidence" value="ECO:0007669"/>
    <property type="project" value="InterPro"/>
</dbReference>
<gene>
    <name evidence="6" type="primary">gcvA_3</name>
    <name evidence="6" type="ORF">PFRI_28710</name>
</gene>
<organism evidence="6 7">
    <name type="scientific">Planktotalea frisia</name>
    <dbReference type="NCBI Taxonomy" id="696762"/>
    <lineage>
        <taxon>Bacteria</taxon>
        <taxon>Pseudomonadati</taxon>
        <taxon>Pseudomonadota</taxon>
        <taxon>Alphaproteobacteria</taxon>
        <taxon>Rhodobacterales</taxon>
        <taxon>Paracoccaceae</taxon>
        <taxon>Planktotalea</taxon>
    </lineage>
</organism>
<dbReference type="Proteomes" id="UP000184514">
    <property type="component" value="Unassembled WGS sequence"/>
</dbReference>
<evidence type="ECO:0000313" key="6">
    <source>
        <dbReference type="EMBL" id="OJI92927.1"/>
    </source>
</evidence>
<dbReference type="OrthoDB" id="7328368at2"/>
<dbReference type="GO" id="GO:0006351">
    <property type="term" value="P:DNA-templated transcription"/>
    <property type="evidence" value="ECO:0007669"/>
    <property type="project" value="TreeGrafter"/>
</dbReference>
<dbReference type="InterPro" id="IPR000847">
    <property type="entry name" value="LysR_HTH_N"/>
</dbReference>
<dbReference type="PANTHER" id="PTHR30537">
    <property type="entry name" value="HTH-TYPE TRANSCRIPTIONAL REGULATOR"/>
    <property type="match status" value="1"/>
</dbReference>
<dbReference type="STRING" id="696762.PFRI_28710"/>
<keyword evidence="4" id="KW-0804">Transcription</keyword>
<dbReference type="InterPro" id="IPR036390">
    <property type="entry name" value="WH_DNA-bd_sf"/>
</dbReference>
<comment type="similarity">
    <text evidence="1">Belongs to the LysR transcriptional regulatory family.</text>
</comment>
<dbReference type="CDD" id="cd08432">
    <property type="entry name" value="PBP2_GcdR_TrpI_HvrB_AmpR_like"/>
    <property type="match status" value="1"/>
</dbReference>
<dbReference type="GO" id="GO:0043565">
    <property type="term" value="F:sequence-specific DNA binding"/>
    <property type="evidence" value="ECO:0007669"/>
    <property type="project" value="TreeGrafter"/>
</dbReference>
<accession>A0A1L9NUH6</accession>